<dbReference type="InterPro" id="IPR006139">
    <property type="entry name" value="D-isomer_2_OHA_DH_cat_dom"/>
</dbReference>
<protein>
    <submittedName>
        <fullName evidence="6">D-isomer specific 2-hydroxyacid dehydrogenase, NAD-binding protein</fullName>
    </submittedName>
</protein>
<feature type="domain" description="D-isomer specific 2-hydroxyacid dehydrogenase NAD-binding" evidence="5">
    <location>
        <begin position="109"/>
        <end position="290"/>
    </location>
</feature>
<dbReference type="HOGENOM" id="CLU_019796_1_0_0"/>
<evidence type="ECO:0000256" key="1">
    <source>
        <dbReference type="ARBA" id="ARBA00023002"/>
    </source>
</evidence>
<dbReference type="SUPFAM" id="SSF52283">
    <property type="entry name" value="Formate/glycerate dehydrogenase catalytic domain-like"/>
    <property type="match status" value="1"/>
</dbReference>
<sequence>MKLVIALPHRFPLWDAPPWFAEKLRAEFPGLRVVQMAGYATLEQEISDADIALTRELKPSQVHAAKQLKWIHSAAAAVHALMIPEIRQSNIIVTNATAVHGPVVAEHALAMILAIARRIDLAVKAQTEHIWKQEEIWVTNPPPRDIAGSTLLVVGLGQIGRPLAQKAKALGMHVIAVREHPERGAETADEVFASKDLLKILPRADFVMLCPPVTPDTKEAFGRDQLAAMKPDAYLLNVGRGALIDEPALIEALQQRRIGGAALDVTSVEPLPSDSPLWALDNCMITPHTGGISPKLWERQYIFFTENLRRFLAGKPLLGLVDKSRGY</sequence>
<proteinExistence type="inferred from homology"/>
<evidence type="ECO:0000313" key="6">
    <source>
        <dbReference type="EMBL" id="ABF40077.1"/>
    </source>
</evidence>
<dbReference type="PROSITE" id="PS00671">
    <property type="entry name" value="D_2_HYDROXYACID_DH_3"/>
    <property type="match status" value="1"/>
</dbReference>
<dbReference type="InterPro" id="IPR006140">
    <property type="entry name" value="D-isomer_DH_NAD-bd"/>
</dbReference>
<dbReference type="Pfam" id="PF00389">
    <property type="entry name" value="2-Hacid_dh"/>
    <property type="match status" value="1"/>
</dbReference>
<dbReference type="RefSeq" id="WP_011521879.1">
    <property type="nucleotide sequence ID" value="NC_008009.1"/>
</dbReference>
<organism evidence="6 7">
    <name type="scientific">Koribacter versatilis (strain Ellin345)</name>
    <dbReference type="NCBI Taxonomy" id="204669"/>
    <lineage>
        <taxon>Bacteria</taxon>
        <taxon>Pseudomonadati</taxon>
        <taxon>Acidobacteriota</taxon>
        <taxon>Terriglobia</taxon>
        <taxon>Terriglobales</taxon>
        <taxon>Candidatus Korobacteraceae</taxon>
        <taxon>Candidatus Korobacter</taxon>
    </lineage>
</organism>
<evidence type="ECO:0000256" key="3">
    <source>
        <dbReference type="RuleBase" id="RU003719"/>
    </source>
</evidence>
<evidence type="ECO:0000259" key="4">
    <source>
        <dbReference type="Pfam" id="PF00389"/>
    </source>
</evidence>
<dbReference type="GO" id="GO:0016616">
    <property type="term" value="F:oxidoreductase activity, acting on the CH-OH group of donors, NAD or NADP as acceptor"/>
    <property type="evidence" value="ECO:0007669"/>
    <property type="project" value="InterPro"/>
</dbReference>
<dbReference type="KEGG" id="aba:Acid345_1074"/>
<evidence type="ECO:0000256" key="2">
    <source>
        <dbReference type="ARBA" id="ARBA00023027"/>
    </source>
</evidence>
<dbReference type="CDD" id="cd05300">
    <property type="entry name" value="2-Hacid_dh_1"/>
    <property type="match status" value="1"/>
</dbReference>
<reference evidence="6 7" key="1">
    <citation type="journal article" date="2009" name="Appl. Environ. Microbiol.">
        <title>Three genomes from the phylum Acidobacteria provide insight into the lifestyles of these microorganisms in soils.</title>
        <authorList>
            <person name="Ward N.L."/>
            <person name="Challacombe J.F."/>
            <person name="Janssen P.H."/>
            <person name="Henrissat B."/>
            <person name="Coutinho P.M."/>
            <person name="Wu M."/>
            <person name="Xie G."/>
            <person name="Haft D.H."/>
            <person name="Sait M."/>
            <person name="Badger J."/>
            <person name="Barabote R.D."/>
            <person name="Bradley B."/>
            <person name="Brettin T.S."/>
            <person name="Brinkac L.M."/>
            <person name="Bruce D."/>
            <person name="Creasy T."/>
            <person name="Daugherty S.C."/>
            <person name="Davidsen T.M."/>
            <person name="DeBoy R.T."/>
            <person name="Detter J.C."/>
            <person name="Dodson R.J."/>
            <person name="Durkin A.S."/>
            <person name="Ganapathy A."/>
            <person name="Gwinn-Giglio M."/>
            <person name="Han C.S."/>
            <person name="Khouri H."/>
            <person name="Kiss H."/>
            <person name="Kothari S.P."/>
            <person name="Madupu R."/>
            <person name="Nelson K.E."/>
            <person name="Nelson W.C."/>
            <person name="Paulsen I."/>
            <person name="Penn K."/>
            <person name="Ren Q."/>
            <person name="Rosovitz M.J."/>
            <person name="Selengut J.D."/>
            <person name="Shrivastava S."/>
            <person name="Sullivan S.A."/>
            <person name="Tapia R."/>
            <person name="Thompson L.S."/>
            <person name="Watkins K.L."/>
            <person name="Yang Q."/>
            <person name="Yu C."/>
            <person name="Zafar N."/>
            <person name="Zhou L."/>
            <person name="Kuske C.R."/>
        </authorList>
    </citation>
    <scope>NUCLEOTIDE SEQUENCE [LARGE SCALE GENOMIC DNA]</scope>
    <source>
        <strain evidence="6 7">Ellin345</strain>
    </source>
</reference>
<dbReference type="Pfam" id="PF02826">
    <property type="entry name" value="2-Hacid_dh_C"/>
    <property type="match status" value="1"/>
</dbReference>
<dbReference type="eggNOG" id="COG0111">
    <property type="taxonomic scope" value="Bacteria"/>
</dbReference>
<evidence type="ECO:0000259" key="5">
    <source>
        <dbReference type="Pfam" id="PF02826"/>
    </source>
</evidence>
<dbReference type="EnsemblBacteria" id="ABF40077">
    <property type="protein sequence ID" value="ABF40077"/>
    <property type="gene ID" value="Acid345_1074"/>
</dbReference>
<dbReference type="Proteomes" id="UP000002432">
    <property type="component" value="Chromosome"/>
</dbReference>
<keyword evidence="1 3" id="KW-0560">Oxidoreductase</keyword>
<comment type="similarity">
    <text evidence="3">Belongs to the D-isomer specific 2-hydroxyacid dehydrogenase family.</text>
</comment>
<keyword evidence="7" id="KW-1185">Reference proteome</keyword>
<accession>Q1ISS3</accession>
<evidence type="ECO:0000313" key="7">
    <source>
        <dbReference type="Proteomes" id="UP000002432"/>
    </source>
</evidence>
<dbReference type="GO" id="GO:0051287">
    <property type="term" value="F:NAD binding"/>
    <property type="evidence" value="ECO:0007669"/>
    <property type="project" value="InterPro"/>
</dbReference>
<dbReference type="EMBL" id="CP000360">
    <property type="protein sequence ID" value="ABF40077.1"/>
    <property type="molecule type" value="Genomic_DNA"/>
</dbReference>
<dbReference type="SUPFAM" id="SSF51735">
    <property type="entry name" value="NAD(P)-binding Rossmann-fold domains"/>
    <property type="match status" value="1"/>
</dbReference>
<gene>
    <name evidence="6" type="ordered locus">Acid345_1074</name>
</gene>
<dbReference type="PANTHER" id="PTHR43333:SF1">
    <property type="entry name" value="D-ISOMER SPECIFIC 2-HYDROXYACID DEHYDROGENASE NAD-BINDING DOMAIN-CONTAINING PROTEIN"/>
    <property type="match status" value="1"/>
</dbReference>
<dbReference type="STRING" id="204669.Acid345_1074"/>
<dbReference type="InterPro" id="IPR036291">
    <property type="entry name" value="NAD(P)-bd_dom_sf"/>
</dbReference>
<dbReference type="InterPro" id="IPR029753">
    <property type="entry name" value="D-isomer_DH_CS"/>
</dbReference>
<dbReference type="AlphaFoldDB" id="Q1ISS3"/>
<dbReference type="PANTHER" id="PTHR43333">
    <property type="entry name" value="2-HACID_DH_C DOMAIN-CONTAINING PROTEIN"/>
    <property type="match status" value="1"/>
</dbReference>
<dbReference type="OrthoDB" id="9805416at2"/>
<name>Q1ISS3_KORVE</name>
<keyword evidence="2" id="KW-0520">NAD</keyword>
<dbReference type="Gene3D" id="3.40.50.720">
    <property type="entry name" value="NAD(P)-binding Rossmann-like Domain"/>
    <property type="match status" value="2"/>
</dbReference>
<feature type="domain" description="D-isomer specific 2-hydroxyacid dehydrogenase catalytic" evidence="4">
    <location>
        <begin position="41"/>
        <end position="321"/>
    </location>
</feature>